<protein>
    <recommendedName>
        <fullName evidence="2">histidine kinase</fullName>
        <ecNumber evidence="2">2.7.13.3</ecNumber>
    </recommendedName>
</protein>
<dbReference type="GO" id="GO:0004673">
    <property type="term" value="F:protein histidine kinase activity"/>
    <property type="evidence" value="ECO:0007669"/>
    <property type="project" value="UniProtKB-EC"/>
</dbReference>
<dbReference type="RefSeq" id="WP_097246277.1">
    <property type="nucleotide sequence ID" value="NZ_OBEG01000004.1"/>
</dbReference>
<dbReference type="InterPro" id="IPR052162">
    <property type="entry name" value="Sensor_kinase/Photoreceptor"/>
</dbReference>
<dbReference type="AlphaFoldDB" id="A0A285LQM6"/>
<dbReference type="STRING" id="1379680.GCA_001612615_03587"/>
<dbReference type="Gene3D" id="3.30.450.20">
    <property type="entry name" value="PAS domain"/>
    <property type="match status" value="1"/>
</dbReference>
<keyword evidence="4" id="KW-0808">Transferase</keyword>
<sequence>MIEGSELSPRAIGALGSVIGVESCANAGEFRFFFADQRWEWSDEVARMYGYKPGAVEPTTALLLSHKHPDDRELVESAIAKVVDTGEPFCSRHRIIDTEGREHPVIVIGDYQTDENGAVIGTAGYYIDLTDALEGERNDVIEDVLPELIESRAAIEQAKGVLSLVYAVSADQAFAILRWRSQHTNTKLRDLAQQLVLDARDIDADRAGLRTRFDHVLLTAHERVVPEAD</sequence>
<dbReference type="InterPro" id="IPR036388">
    <property type="entry name" value="WH-like_DNA-bd_sf"/>
</dbReference>
<accession>A0A285LQM6</accession>
<gene>
    <name evidence="8" type="ORF">SAMN04244553_4148</name>
</gene>
<dbReference type="EC" id="2.7.13.3" evidence="2"/>
<organism evidence="8 9">
    <name type="scientific">Nocardia amikacinitolerans</name>
    <dbReference type="NCBI Taxonomy" id="756689"/>
    <lineage>
        <taxon>Bacteria</taxon>
        <taxon>Bacillati</taxon>
        <taxon>Actinomycetota</taxon>
        <taxon>Actinomycetes</taxon>
        <taxon>Mycobacteriales</taxon>
        <taxon>Nocardiaceae</taxon>
        <taxon>Nocardia</taxon>
    </lineage>
</organism>
<dbReference type="OrthoDB" id="3787288at2"/>
<dbReference type="SUPFAM" id="SSF55785">
    <property type="entry name" value="PYP-like sensor domain (PAS domain)"/>
    <property type="match status" value="1"/>
</dbReference>
<keyword evidence="3" id="KW-0597">Phosphoprotein</keyword>
<comment type="catalytic activity">
    <reaction evidence="1">
        <text>ATP + protein L-histidine = ADP + protein N-phospho-L-histidine.</text>
        <dbReference type="EC" id="2.7.13.3"/>
    </reaction>
</comment>
<evidence type="ECO:0000313" key="9">
    <source>
        <dbReference type="Proteomes" id="UP000219565"/>
    </source>
</evidence>
<dbReference type="PANTHER" id="PTHR43304">
    <property type="entry name" value="PHYTOCHROME-LIKE PROTEIN CPH1"/>
    <property type="match status" value="1"/>
</dbReference>
<dbReference type="InterPro" id="IPR035965">
    <property type="entry name" value="PAS-like_dom_sf"/>
</dbReference>
<dbReference type="EMBL" id="OBEG01000004">
    <property type="protein sequence ID" value="SNY87209.1"/>
    <property type="molecule type" value="Genomic_DNA"/>
</dbReference>
<evidence type="ECO:0000259" key="6">
    <source>
        <dbReference type="PROSITE" id="PS50112"/>
    </source>
</evidence>
<evidence type="ECO:0000259" key="7">
    <source>
        <dbReference type="PROSITE" id="PS50921"/>
    </source>
</evidence>
<dbReference type="CDD" id="cd00130">
    <property type="entry name" value="PAS"/>
    <property type="match status" value="1"/>
</dbReference>
<dbReference type="Proteomes" id="UP000219565">
    <property type="component" value="Unassembled WGS sequence"/>
</dbReference>
<keyword evidence="9" id="KW-1185">Reference proteome</keyword>
<feature type="domain" description="PAS" evidence="6">
    <location>
        <begin position="41"/>
        <end position="86"/>
    </location>
</feature>
<name>A0A285LQM6_9NOCA</name>
<evidence type="ECO:0000256" key="2">
    <source>
        <dbReference type="ARBA" id="ARBA00012438"/>
    </source>
</evidence>
<evidence type="ECO:0000256" key="5">
    <source>
        <dbReference type="ARBA" id="ARBA00022777"/>
    </source>
</evidence>
<dbReference type="InterPro" id="IPR000014">
    <property type="entry name" value="PAS"/>
</dbReference>
<dbReference type="Pfam" id="PF03861">
    <property type="entry name" value="ANTAR"/>
    <property type="match status" value="1"/>
</dbReference>
<proteinExistence type="predicted"/>
<dbReference type="PROSITE" id="PS50112">
    <property type="entry name" value="PAS"/>
    <property type="match status" value="1"/>
</dbReference>
<evidence type="ECO:0000313" key="8">
    <source>
        <dbReference type="EMBL" id="SNY87209.1"/>
    </source>
</evidence>
<dbReference type="Gene3D" id="1.10.10.10">
    <property type="entry name" value="Winged helix-like DNA-binding domain superfamily/Winged helix DNA-binding domain"/>
    <property type="match status" value="1"/>
</dbReference>
<evidence type="ECO:0000256" key="1">
    <source>
        <dbReference type="ARBA" id="ARBA00000085"/>
    </source>
</evidence>
<feature type="domain" description="ANTAR" evidence="7">
    <location>
        <begin position="135"/>
        <end position="196"/>
    </location>
</feature>
<dbReference type="PROSITE" id="PS50921">
    <property type="entry name" value="ANTAR"/>
    <property type="match status" value="1"/>
</dbReference>
<keyword evidence="5" id="KW-0418">Kinase</keyword>
<dbReference type="GO" id="GO:0003723">
    <property type="term" value="F:RNA binding"/>
    <property type="evidence" value="ECO:0007669"/>
    <property type="project" value="InterPro"/>
</dbReference>
<dbReference type="PANTHER" id="PTHR43304:SF1">
    <property type="entry name" value="PAC DOMAIN-CONTAINING PROTEIN"/>
    <property type="match status" value="1"/>
</dbReference>
<reference evidence="8 9" key="1">
    <citation type="submission" date="2017-09" db="EMBL/GenBank/DDBJ databases">
        <authorList>
            <person name="Ehlers B."/>
            <person name="Leendertz F.H."/>
        </authorList>
    </citation>
    <scope>NUCLEOTIDE SEQUENCE [LARGE SCALE GENOMIC DNA]</scope>
    <source>
        <strain evidence="8 9">DSM 45537</strain>
    </source>
</reference>
<dbReference type="Pfam" id="PF08447">
    <property type="entry name" value="PAS_3"/>
    <property type="match status" value="1"/>
</dbReference>
<dbReference type="InterPro" id="IPR013655">
    <property type="entry name" value="PAS_fold_3"/>
</dbReference>
<dbReference type="InterPro" id="IPR005561">
    <property type="entry name" value="ANTAR"/>
</dbReference>
<evidence type="ECO:0000256" key="3">
    <source>
        <dbReference type="ARBA" id="ARBA00022553"/>
    </source>
</evidence>
<evidence type="ECO:0000256" key="4">
    <source>
        <dbReference type="ARBA" id="ARBA00022679"/>
    </source>
</evidence>
<dbReference type="SMART" id="SM01012">
    <property type="entry name" value="ANTAR"/>
    <property type="match status" value="1"/>
</dbReference>